<reference evidence="1 2" key="1">
    <citation type="submission" date="2024-06" db="EMBL/GenBank/DDBJ databases">
        <authorList>
            <person name="Bataeva Y.V."/>
            <person name="Grigorian L.N."/>
            <person name="Solomentsev V.I."/>
        </authorList>
    </citation>
    <scope>NUCLEOTIDE SEQUENCE [LARGE SCALE GENOMIC DNA]</scope>
    <source>
        <strain evidence="2">SCPM-O-B-12605 (RCAM04882)</strain>
    </source>
</reference>
<sequence>MTAITRRSRSTTGANEMGKREYFAGVGKRPGMFVGRATFHAMTAFLTGYDQSSARHGAPGLEGWHEWLVARGGRDCTHGWPGQVLHIPLPEGWDNPWGLPPEHETRAIEVLFHLLDEFLADREGGAEG</sequence>
<evidence type="ECO:0000313" key="2">
    <source>
        <dbReference type="Proteomes" id="UP001432401"/>
    </source>
</evidence>
<keyword evidence="2" id="KW-1185">Reference proteome</keyword>
<name>A0ABV2A1T5_9ACTN</name>
<proteinExistence type="predicted"/>
<dbReference type="Proteomes" id="UP001432401">
    <property type="component" value="Unassembled WGS sequence"/>
</dbReference>
<evidence type="ECO:0000313" key="1">
    <source>
        <dbReference type="EMBL" id="MES0837317.1"/>
    </source>
</evidence>
<comment type="caution">
    <text evidence="1">The sequence shown here is derived from an EMBL/GenBank/DDBJ whole genome shotgun (WGS) entry which is preliminary data.</text>
</comment>
<accession>A0ABV2A1T5</accession>
<dbReference type="RefSeq" id="WP_352986166.1">
    <property type="nucleotide sequence ID" value="NZ_JBEQNA010000016.1"/>
</dbReference>
<gene>
    <name evidence="1" type="ORF">ABUK86_26300</name>
</gene>
<protein>
    <submittedName>
        <fullName evidence="1">Uncharacterized protein</fullName>
    </submittedName>
</protein>
<organism evidence="1 2">
    <name type="scientific">Nocardiopsis tropica</name>
    <dbReference type="NCBI Taxonomy" id="109330"/>
    <lineage>
        <taxon>Bacteria</taxon>
        <taxon>Bacillati</taxon>
        <taxon>Actinomycetota</taxon>
        <taxon>Actinomycetes</taxon>
        <taxon>Streptosporangiales</taxon>
        <taxon>Nocardiopsidaceae</taxon>
        <taxon>Nocardiopsis</taxon>
    </lineage>
</organism>
<dbReference type="EMBL" id="JBEQNB010000017">
    <property type="protein sequence ID" value="MES0837317.1"/>
    <property type="molecule type" value="Genomic_DNA"/>
</dbReference>